<evidence type="ECO:0000313" key="4">
    <source>
        <dbReference type="EMBL" id="EDR25889.1"/>
    </source>
</evidence>
<dbReference type="SUPFAM" id="SSF54236">
    <property type="entry name" value="Ubiquitin-like"/>
    <property type="match status" value="1"/>
</dbReference>
<evidence type="ECO:0000259" key="3">
    <source>
        <dbReference type="PROSITE" id="PS50033"/>
    </source>
</evidence>
<sequence>MWCNSSLTTIINDVKTNNKIITFVVVQNINQSQTFIQSFETNLAPFLIQQGSYIMLFEERDERLALLKLFLPEPVLSTSIIILNKSGVVLFQKDEAINSSYIASTVLQLNLQTNAPKDLPTQQIKREEEKEEDSTIKKDKKTNEETKEYHKKVTSVNEILRKLPSNHKQKMTLFETRKKQLNAEQQLIEKRRKEEQERCLKEQKEEEKRRKEEQENKEKAIREMNEIKKLKAIQNFETEEKMKELQKIKTQKQIESTSNFYNGIIKIKFRCPNGKSVMHEFYPTNSVHEIYEYVRSIYYNKAFTITDMKGNHFPETNLSLQRVGINGSVILNIINQL</sequence>
<dbReference type="eggNOG" id="ENOG502RFPH">
    <property type="taxonomic scope" value="Eukaryota"/>
</dbReference>
<proteinExistence type="predicted"/>
<dbReference type="OrthoDB" id="29753at2759"/>
<dbReference type="RefSeq" id="XP_001737798.1">
    <property type="nucleotide sequence ID" value="XM_001737746.1"/>
</dbReference>
<dbReference type="Gene3D" id="3.10.20.90">
    <property type="entry name" value="Phosphatidylinositol 3-kinase Catalytic Subunit, Chain A, domain 1"/>
    <property type="match status" value="1"/>
</dbReference>
<organism evidence="5">
    <name type="scientific">Entamoeba dispar (strain ATCC PRA-260 / SAW760)</name>
    <dbReference type="NCBI Taxonomy" id="370354"/>
    <lineage>
        <taxon>Eukaryota</taxon>
        <taxon>Amoebozoa</taxon>
        <taxon>Evosea</taxon>
        <taxon>Archamoebae</taxon>
        <taxon>Mastigamoebida</taxon>
        <taxon>Entamoebidae</taxon>
        <taxon>Entamoeba</taxon>
    </lineage>
</organism>
<keyword evidence="1" id="KW-0175">Coiled coil</keyword>
<dbReference type="CDD" id="cd01767">
    <property type="entry name" value="UBX"/>
    <property type="match status" value="1"/>
</dbReference>
<dbReference type="OMA" id="TNSVHEI"/>
<protein>
    <recommendedName>
        <fullName evidence="3">UBX domain-containing protein</fullName>
    </recommendedName>
</protein>
<dbReference type="VEuPathDB" id="AmoebaDB:EDI_044450"/>
<evidence type="ECO:0000256" key="2">
    <source>
        <dbReference type="SAM" id="MobiDB-lite"/>
    </source>
</evidence>
<dbReference type="EMBL" id="DS549356">
    <property type="protein sequence ID" value="EDR25889.1"/>
    <property type="molecule type" value="Genomic_DNA"/>
</dbReference>
<feature type="coiled-coil region" evidence="1">
    <location>
        <begin position="177"/>
        <end position="230"/>
    </location>
</feature>
<evidence type="ECO:0000313" key="5">
    <source>
        <dbReference type="Proteomes" id="UP000008076"/>
    </source>
</evidence>
<feature type="compositionally biased region" description="Basic and acidic residues" evidence="2">
    <location>
        <begin position="124"/>
        <end position="148"/>
    </location>
</feature>
<dbReference type="KEGG" id="edi:EDI_044450"/>
<evidence type="ECO:0000256" key="1">
    <source>
        <dbReference type="SAM" id="Coils"/>
    </source>
</evidence>
<dbReference type="AlphaFoldDB" id="B0EHU5"/>
<gene>
    <name evidence="4" type="ORF">EDI_044450</name>
</gene>
<dbReference type="PROSITE" id="PS50033">
    <property type="entry name" value="UBX"/>
    <property type="match status" value="1"/>
</dbReference>
<dbReference type="InterPro" id="IPR001012">
    <property type="entry name" value="UBX_dom"/>
</dbReference>
<accession>B0EHU5</accession>
<feature type="region of interest" description="Disordered" evidence="2">
    <location>
        <begin position="118"/>
        <end position="150"/>
    </location>
</feature>
<dbReference type="Proteomes" id="UP000008076">
    <property type="component" value="Unassembled WGS sequence"/>
</dbReference>
<name>B0EHU5_ENTDS</name>
<dbReference type="GeneID" id="5882852"/>
<feature type="domain" description="UBX" evidence="3">
    <location>
        <begin position="266"/>
        <end position="296"/>
    </location>
</feature>
<keyword evidence="5" id="KW-1185">Reference proteome</keyword>
<reference evidence="5" key="1">
    <citation type="submission" date="2007-12" db="EMBL/GenBank/DDBJ databases">
        <title>Annotation of Entamoeba dispar SAW760.</title>
        <authorList>
            <person name="Lorenzi H."/>
            <person name="Inman J."/>
            <person name="Schobel S."/>
            <person name="Amedeo P."/>
            <person name="Caler E."/>
        </authorList>
    </citation>
    <scope>NUCLEOTIDE SEQUENCE [LARGE SCALE GENOMIC DNA]</scope>
    <source>
        <strain evidence="5">ATCC PRA-260 / SAW760</strain>
    </source>
</reference>
<dbReference type="InterPro" id="IPR029071">
    <property type="entry name" value="Ubiquitin-like_domsf"/>
</dbReference>
<dbReference type="Pfam" id="PF00789">
    <property type="entry name" value="UBX"/>
    <property type="match status" value="1"/>
</dbReference>